<feature type="repeat" description="PPR" evidence="2">
    <location>
        <begin position="379"/>
        <end position="409"/>
    </location>
</feature>
<dbReference type="FunFam" id="1.25.40.10:FF:000184">
    <property type="entry name" value="Pentatricopeptide repeat-containing protein, chloroplastic"/>
    <property type="match status" value="1"/>
</dbReference>
<proteinExistence type="predicted"/>
<feature type="repeat" description="PPR" evidence="2">
    <location>
        <begin position="197"/>
        <end position="231"/>
    </location>
</feature>
<evidence type="ECO:0008006" key="5">
    <source>
        <dbReference type="Google" id="ProtNLM"/>
    </source>
</evidence>
<feature type="repeat" description="PPR" evidence="2">
    <location>
        <begin position="340"/>
        <end position="374"/>
    </location>
</feature>
<dbReference type="PROSITE" id="PS51375">
    <property type="entry name" value="PPR"/>
    <property type="match status" value="5"/>
</dbReference>
<name>A0AAV8TQF0_9ROSI</name>
<dbReference type="Pfam" id="PF13041">
    <property type="entry name" value="PPR_2"/>
    <property type="match status" value="2"/>
</dbReference>
<gene>
    <name evidence="3" type="ORF">K2173_023923</name>
</gene>
<dbReference type="InterPro" id="IPR046848">
    <property type="entry name" value="E_motif"/>
</dbReference>
<dbReference type="PANTHER" id="PTHR47926:SF436">
    <property type="entry name" value="PENTATRICOPEPTIDE REPEAT-CONTAINING PROTEIN ELI1, CHLOROPLASTIC-LIKE ISOFORM X2"/>
    <property type="match status" value="1"/>
</dbReference>
<dbReference type="PANTHER" id="PTHR47926">
    <property type="entry name" value="PENTATRICOPEPTIDE REPEAT-CONTAINING PROTEIN"/>
    <property type="match status" value="1"/>
</dbReference>
<dbReference type="InterPro" id="IPR046960">
    <property type="entry name" value="PPR_At4g14850-like_plant"/>
</dbReference>
<dbReference type="Pfam" id="PF01535">
    <property type="entry name" value="PPR"/>
    <property type="match status" value="3"/>
</dbReference>
<dbReference type="EMBL" id="JAIWQS010000004">
    <property type="protein sequence ID" value="KAJ8768928.1"/>
    <property type="molecule type" value="Genomic_DNA"/>
</dbReference>
<dbReference type="GO" id="GO:0009451">
    <property type="term" value="P:RNA modification"/>
    <property type="evidence" value="ECO:0007669"/>
    <property type="project" value="InterPro"/>
</dbReference>
<feature type="repeat" description="PPR" evidence="2">
    <location>
        <begin position="410"/>
        <end position="444"/>
    </location>
</feature>
<evidence type="ECO:0000256" key="2">
    <source>
        <dbReference type="PROSITE-ProRule" id="PRU00708"/>
    </source>
</evidence>
<comment type="caution">
    <text evidence="3">The sequence shown here is derived from an EMBL/GenBank/DDBJ whole genome shotgun (WGS) entry which is preliminary data.</text>
</comment>
<reference evidence="3 4" key="1">
    <citation type="submission" date="2021-09" db="EMBL/GenBank/DDBJ databases">
        <title>Genomic insights and catalytic innovation underlie evolution of tropane alkaloids biosynthesis.</title>
        <authorList>
            <person name="Wang Y.-J."/>
            <person name="Tian T."/>
            <person name="Huang J.-P."/>
            <person name="Huang S.-X."/>
        </authorList>
    </citation>
    <scope>NUCLEOTIDE SEQUENCE [LARGE SCALE GENOMIC DNA]</scope>
    <source>
        <strain evidence="3">KIB-2018</strain>
        <tissue evidence="3">Leaf</tissue>
    </source>
</reference>
<dbReference type="Pfam" id="PF20431">
    <property type="entry name" value="E_motif"/>
    <property type="match status" value="1"/>
</dbReference>
<sequence>MFALFQKLPLQMKLRCSSLNLLRNLSSSGATCRDFTCFSTLLQGRVSHSHLLQIHARVFRLHLSQDNLIATRLIGHYPHGIALRVFSQLKKPNLFPFNAIIRVSAYGGHFADSFFIFRKLKRCSLPPNDLTFSFILKSCLQSEEALHVEQIHTHVWKMGYCRDPFLCSGLIAIYAKARKNFAVYGLKVFDQISDKSMVFCWTTLMAGFAQSGQSQEVLRLFCLMVKENVKPEDDTMVSVLSACSNLDVALIENWITILSEFVKDFEGSCCDSVYIVLVYLYGKWGMIERSKESFDRITSNGKRRVLSWNSMINAYVQNGFPLEALDLFRIMVQDPNNRPNHVTMVSVLSACAQIGDLDLGIWVHEYMKSEGRRSVIESNKVLATALIDMYCKCGSLEKAKEVFDEMALKDVVSFNAIIMGLAVNGKGHEAIELFSRMQEFSLRPNAGTFLGLLCACSHSGLSDRGRQIFIDMRSRFFIHPKLEHYACYIDLLAREGHVEEALDVAASMPFKPNNFVWGALLGGCLLHSRLDLAQNIYSRLLEVDPDNSAGYVMLANVLAGDQRWTDVSSVRWFMREKGVKKQPGCSWIGVEGIVHEFLAGSPWHPQIEIIYQTLHELSKKMRVASSC</sequence>
<protein>
    <recommendedName>
        <fullName evidence="5">Chlororespiratory reduction 4</fullName>
    </recommendedName>
</protein>
<dbReference type="AlphaFoldDB" id="A0AAV8TQF0"/>
<evidence type="ECO:0000313" key="4">
    <source>
        <dbReference type="Proteomes" id="UP001159364"/>
    </source>
</evidence>
<feature type="repeat" description="PPR" evidence="2">
    <location>
        <begin position="304"/>
        <end position="334"/>
    </location>
</feature>
<evidence type="ECO:0000256" key="1">
    <source>
        <dbReference type="ARBA" id="ARBA00022737"/>
    </source>
</evidence>
<keyword evidence="4" id="KW-1185">Reference proteome</keyword>
<dbReference type="GO" id="GO:0003723">
    <property type="term" value="F:RNA binding"/>
    <property type="evidence" value="ECO:0007669"/>
    <property type="project" value="InterPro"/>
</dbReference>
<dbReference type="SUPFAM" id="SSF48452">
    <property type="entry name" value="TPR-like"/>
    <property type="match status" value="1"/>
</dbReference>
<organism evidence="3 4">
    <name type="scientific">Erythroxylum novogranatense</name>
    <dbReference type="NCBI Taxonomy" id="1862640"/>
    <lineage>
        <taxon>Eukaryota</taxon>
        <taxon>Viridiplantae</taxon>
        <taxon>Streptophyta</taxon>
        <taxon>Embryophyta</taxon>
        <taxon>Tracheophyta</taxon>
        <taxon>Spermatophyta</taxon>
        <taxon>Magnoliopsida</taxon>
        <taxon>eudicotyledons</taxon>
        <taxon>Gunneridae</taxon>
        <taxon>Pentapetalae</taxon>
        <taxon>rosids</taxon>
        <taxon>fabids</taxon>
        <taxon>Malpighiales</taxon>
        <taxon>Erythroxylaceae</taxon>
        <taxon>Erythroxylum</taxon>
    </lineage>
</organism>
<dbReference type="Gene3D" id="1.25.40.10">
    <property type="entry name" value="Tetratricopeptide repeat domain"/>
    <property type="match status" value="4"/>
</dbReference>
<dbReference type="InterPro" id="IPR011990">
    <property type="entry name" value="TPR-like_helical_dom_sf"/>
</dbReference>
<dbReference type="Proteomes" id="UP001159364">
    <property type="component" value="Linkage Group LG04"/>
</dbReference>
<dbReference type="NCBIfam" id="TIGR00756">
    <property type="entry name" value="PPR"/>
    <property type="match status" value="4"/>
</dbReference>
<evidence type="ECO:0000313" key="3">
    <source>
        <dbReference type="EMBL" id="KAJ8768928.1"/>
    </source>
</evidence>
<keyword evidence="1" id="KW-0677">Repeat</keyword>
<accession>A0AAV8TQF0</accession>
<dbReference type="Pfam" id="PF13812">
    <property type="entry name" value="PPR_3"/>
    <property type="match status" value="1"/>
</dbReference>
<dbReference type="InterPro" id="IPR002885">
    <property type="entry name" value="PPR_rpt"/>
</dbReference>